<reference evidence="5 6" key="1">
    <citation type="submission" date="2019-06" db="EMBL/GenBank/DDBJ databases">
        <title>Sequencing the genomes of 1000 actinobacteria strains.</title>
        <authorList>
            <person name="Klenk H.-P."/>
        </authorList>
    </citation>
    <scope>NUCLEOTIDE SEQUENCE [LARGE SCALE GENOMIC DNA]</scope>
    <source>
        <strain evidence="5 6">DSM 45928</strain>
    </source>
</reference>
<keyword evidence="2" id="KW-0288">FMN</keyword>
<dbReference type="GO" id="GO:0016491">
    <property type="term" value="F:oxidoreductase activity"/>
    <property type="evidence" value="ECO:0007669"/>
    <property type="project" value="UniProtKB-KW"/>
</dbReference>
<dbReference type="InterPro" id="IPR005025">
    <property type="entry name" value="FMN_Rdtase-like_dom"/>
</dbReference>
<dbReference type="Proteomes" id="UP000317043">
    <property type="component" value="Unassembled WGS sequence"/>
</dbReference>
<sequence>MTRLAVVSGGLREPSSTRLLADRLEAAVRAALDDSTVTTEIIELRPLARATTDALLTGFPSQELEAAFEALATADGVIAVTPAFNASYSGLFKSFFDVLPEDTLAEVPVLIGATGGTERHSLVLEHAMRPMFSYLRAVVSPTGVYAATEDFGAQRETSPLEERIDRAAAAFTRMLRSCGKRERKDTWANDVSAMEQLLSNRPAPSD</sequence>
<dbReference type="PANTHER" id="PTHR43408:SF2">
    <property type="entry name" value="FMN REDUCTASE (NADPH)"/>
    <property type="match status" value="1"/>
</dbReference>
<feature type="domain" description="NADPH-dependent FMN reductase-like" evidence="4">
    <location>
        <begin position="3"/>
        <end position="149"/>
    </location>
</feature>
<keyword evidence="3" id="KW-0560">Oxidoreductase</keyword>
<protein>
    <submittedName>
        <fullName evidence="5">FMN reductase</fullName>
    </submittedName>
</protein>
<gene>
    <name evidence="5" type="ORF">FB566_4348</name>
</gene>
<evidence type="ECO:0000313" key="6">
    <source>
        <dbReference type="Proteomes" id="UP000317043"/>
    </source>
</evidence>
<dbReference type="EMBL" id="VFOW01000001">
    <property type="protein sequence ID" value="TQL78755.1"/>
    <property type="molecule type" value="Genomic_DNA"/>
</dbReference>
<dbReference type="NCBIfam" id="TIGR04037">
    <property type="entry name" value="LLM_duo_CE1759"/>
    <property type="match status" value="1"/>
</dbReference>
<dbReference type="Gene3D" id="3.40.50.360">
    <property type="match status" value="1"/>
</dbReference>
<dbReference type="SUPFAM" id="SSF52218">
    <property type="entry name" value="Flavoproteins"/>
    <property type="match status" value="1"/>
</dbReference>
<evidence type="ECO:0000256" key="1">
    <source>
        <dbReference type="ARBA" id="ARBA00022630"/>
    </source>
</evidence>
<dbReference type="AlphaFoldDB" id="A0A543B1N8"/>
<dbReference type="InterPro" id="IPR029039">
    <property type="entry name" value="Flavoprotein-like_sf"/>
</dbReference>
<dbReference type="Pfam" id="PF03358">
    <property type="entry name" value="FMN_red"/>
    <property type="match status" value="1"/>
</dbReference>
<evidence type="ECO:0000259" key="4">
    <source>
        <dbReference type="Pfam" id="PF03358"/>
    </source>
</evidence>
<proteinExistence type="predicted"/>
<comment type="caution">
    <text evidence="5">The sequence shown here is derived from an EMBL/GenBank/DDBJ whole genome shotgun (WGS) entry which is preliminary data.</text>
</comment>
<dbReference type="InterPro" id="IPR023932">
    <property type="entry name" value="CE1759_FMN_reduct"/>
</dbReference>
<accession>A0A543B1N8</accession>
<keyword evidence="1" id="KW-0285">Flavoprotein</keyword>
<dbReference type="OrthoDB" id="1643408at2"/>
<evidence type="ECO:0000313" key="5">
    <source>
        <dbReference type="EMBL" id="TQL78755.1"/>
    </source>
</evidence>
<dbReference type="InParanoid" id="A0A543B1N8"/>
<keyword evidence="6" id="KW-1185">Reference proteome</keyword>
<name>A0A543B1N8_9ACTN</name>
<organism evidence="5 6">
    <name type="scientific">Stackebrandtia endophytica</name>
    <dbReference type="NCBI Taxonomy" id="1496996"/>
    <lineage>
        <taxon>Bacteria</taxon>
        <taxon>Bacillati</taxon>
        <taxon>Actinomycetota</taxon>
        <taxon>Actinomycetes</taxon>
        <taxon>Glycomycetales</taxon>
        <taxon>Glycomycetaceae</taxon>
        <taxon>Stackebrandtia</taxon>
    </lineage>
</organism>
<dbReference type="InterPro" id="IPR051814">
    <property type="entry name" value="NAD(P)H-dep_FMN_reductase"/>
</dbReference>
<evidence type="ECO:0000256" key="2">
    <source>
        <dbReference type="ARBA" id="ARBA00022643"/>
    </source>
</evidence>
<dbReference type="RefSeq" id="WP_142043546.1">
    <property type="nucleotide sequence ID" value="NZ_JBHTGS010000003.1"/>
</dbReference>
<evidence type="ECO:0000256" key="3">
    <source>
        <dbReference type="ARBA" id="ARBA00023002"/>
    </source>
</evidence>
<dbReference type="PANTHER" id="PTHR43408">
    <property type="entry name" value="FMN REDUCTASE (NADPH)"/>
    <property type="match status" value="1"/>
</dbReference>